<dbReference type="GO" id="GO:0046872">
    <property type="term" value="F:metal ion binding"/>
    <property type="evidence" value="ECO:0007669"/>
    <property type="project" value="UniProtKB-KW"/>
</dbReference>
<dbReference type="InterPro" id="IPR044861">
    <property type="entry name" value="IPNS-like_FE2OG_OXY"/>
</dbReference>
<keyword evidence="1" id="KW-0479">Metal-binding</keyword>
<keyword evidence="1" id="KW-0408">Iron</keyword>
<reference evidence="3" key="1">
    <citation type="submission" date="2019-09" db="EMBL/GenBank/DDBJ databases">
        <title>Draft genome information of white flower Hibiscus syriacus.</title>
        <authorList>
            <person name="Kim Y.-M."/>
        </authorList>
    </citation>
    <scope>NUCLEOTIDE SEQUENCE [LARGE SCALE GENOMIC DNA]</scope>
    <source>
        <strain evidence="3">YM2019G1</strain>
    </source>
</reference>
<keyword evidence="4" id="KW-1185">Reference proteome</keyword>
<organism evidence="3 4">
    <name type="scientific">Hibiscus syriacus</name>
    <name type="common">Rose of Sharon</name>
    <dbReference type="NCBI Taxonomy" id="106335"/>
    <lineage>
        <taxon>Eukaryota</taxon>
        <taxon>Viridiplantae</taxon>
        <taxon>Streptophyta</taxon>
        <taxon>Embryophyta</taxon>
        <taxon>Tracheophyta</taxon>
        <taxon>Spermatophyta</taxon>
        <taxon>Magnoliopsida</taxon>
        <taxon>eudicotyledons</taxon>
        <taxon>Gunneridae</taxon>
        <taxon>Pentapetalae</taxon>
        <taxon>rosids</taxon>
        <taxon>malvids</taxon>
        <taxon>Malvales</taxon>
        <taxon>Malvaceae</taxon>
        <taxon>Malvoideae</taxon>
        <taxon>Hibiscus</taxon>
    </lineage>
</organism>
<dbReference type="InterPro" id="IPR005123">
    <property type="entry name" value="Oxoglu/Fe-dep_dioxygenase_dom"/>
</dbReference>
<keyword evidence="1" id="KW-0560">Oxidoreductase</keyword>
<evidence type="ECO:0000313" key="3">
    <source>
        <dbReference type="EMBL" id="KAE8686782.1"/>
    </source>
</evidence>
<evidence type="ECO:0000256" key="1">
    <source>
        <dbReference type="RuleBase" id="RU003682"/>
    </source>
</evidence>
<dbReference type="AlphaFoldDB" id="A0A6A2Z6P2"/>
<dbReference type="GO" id="GO:0016491">
    <property type="term" value="F:oxidoreductase activity"/>
    <property type="evidence" value="ECO:0007669"/>
    <property type="project" value="UniProtKB-KW"/>
</dbReference>
<evidence type="ECO:0000259" key="2">
    <source>
        <dbReference type="PROSITE" id="PS51471"/>
    </source>
</evidence>
<dbReference type="PANTHER" id="PTHR47990">
    <property type="entry name" value="2-OXOGLUTARATE (2OG) AND FE(II)-DEPENDENT OXYGENASE SUPERFAMILY PROTEIN-RELATED"/>
    <property type="match status" value="1"/>
</dbReference>
<proteinExistence type="inferred from homology"/>
<dbReference type="Pfam" id="PF03171">
    <property type="entry name" value="2OG-FeII_Oxy"/>
    <property type="match status" value="1"/>
</dbReference>
<feature type="domain" description="Fe2OG dioxygenase" evidence="2">
    <location>
        <begin position="121"/>
        <end position="221"/>
    </location>
</feature>
<evidence type="ECO:0000313" key="4">
    <source>
        <dbReference type="Proteomes" id="UP000436088"/>
    </source>
</evidence>
<dbReference type="InterPro" id="IPR027443">
    <property type="entry name" value="IPNS-like_sf"/>
</dbReference>
<protein>
    <recommendedName>
        <fullName evidence="2">Fe2OG dioxygenase domain-containing protein</fullName>
    </recommendedName>
</protein>
<dbReference type="EMBL" id="VEPZ02001209">
    <property type="protein sequence ID" value="KAE8686782.1"/>
    <property type="molecule type" value="Genomic_DNA"/>
</dbReference>
<dbReference type="SUPFAM" id="SSF51197">
    <property type="entry name" value="Clavaminate synthase-like"/>
    <property type="match status" value="1"/>
</dbReference>
<comment type="similarity">
    <text evidence="1">Belongs to the iron/ascorbate-dependent oxidoreductase family.</text>
</comment>
<dbReference type="Gene3D" id="2.60.120.330">
    <property type="entry name" value="B-lactam Antibiotic, Isopenicillin N Synthase, Chain"/>
    <property type="match status" value="1"/>
</dbReference>
<accession>A0A6A2Z6P2</accession>
<dbReference type="Proteomes" id="UP000436088">
    <property type="component" value="Unassembled WGS sequence"/>
</dbReference>
<sequence>MSGEVSRNAVASKQNLRRYLSRFTMQFPTEVKMQNTSNKPAFHYLGQLKTLPLFESLAIDHPKSFDSTASFTNLMWPDGNDRFGESVQSYSELVTELDRIVARMLFESYGVGYYYDYYSKNTNYLLRYFKYNEPMMEQNNAGILPHTDKTFFSIVHQGNISGLLVKVKDDQWVEVPPSPTSFVVMAGDALMAWSNDRIPSCYHQVILKEKGTRYSLGILFH</sequence>
<name>A0A6A2Z6P2_HIBSY</name>
<gene>
    <name evidence="3" type="ORF">F3Y22_tig00111027pilonHSYRG00102</name>
</gene>
<dbReference type="InterPro" id="IPR050231">
    <property type="entry name" value="Iron_ascorbate_oxido_reductase"/>
</dbReference>
<dbReference type="PROSITE" id="PS51471">
    <property type="entry name" value="FE2OG_OXY"/>
    <property type="match status" value="1"/>
</dbReference>
<comment type="caution">
    <text evidence="3">The sequence shown here is derived from an EMBL/GenBank/DDBJ whole genome shotgun (WGS) entry which is preliminary data.</text>
</comment>